<dbReference type="AlphaFoldDB" id="A0A0P1AM50"/>
<sequence length="278" mass="31898">MEMLRLFFAKQNMHNRVQLRKQLSDFELETGGDLIAYLMQFDLSEDYDSMVRIIEATSGVTLLDVKEMLRREHEKITRRDKKEAAFKASFSLRKPRSARNDGDFDENSQNWLQLTSQWQRGASCHMSGMFDDFGDYRQLDTPISVMCQVYETAICPAPGERASIGAHVDCARVLIQLDFHGTSLMIDEKVIARIPRIGKMYIWHVGQHALMSQANASEELSGGGKTWHARLGHVLQTKVKLLTESRRSITMMMSLLYVTAVLEAKWWPLRLLANLVVR</sequence>
<keyword evidence="2" id="KW-1185">Reference proteome</keyword>
<protein>
    <submittedName>
        <fullName evidence="1">Uncharacterized protein</fullName>
    </submittedName>
</protein>
<accession>A0A0P1AM50</accession>
<dbReference type="Proteomes" id="UP000054928">
    <property type="component" value="Unassembled WGS sequence"/>
</dbReference>
<reference evidence="2" key="1">
    <citation type="submission" date="2014-09" db="EMBL/GenBank/DDBJ databases">
        <authorList>
            <person name="Sharma Rahul"/>
            <person name="Thines Marco"/>
        </authorList>
    </citation>
    <scope>NUCLEOTIDE SEQUENCE [LARGE SCALE GENOMIC DNA]</scope>
</reference>
<dbReference type="EMBL" id="CCYD01000645">
    <property type="protein sequence ID" value="CEG42424.1"/>
    <property type="molecule type" value="Genomic_DNA"/>
</dbReference>
<proteinExistence type="predicted"/>
<dbReference type="GeneID" id="36407757"/>
<evidence type="ECO:0000313" key="2">
    <source>
        <dbReference type="Proteomes" id="UP000054928"/>
    </source>
</evidence>
<name>A0A0P1AM50_PLAHL</name>
<evidence type="ECO:0000313" key="1">
    <source>
        <dbReference type="EMBL" id="CEG42424.1"/>
    </source>
</evidence>
<dbReference type="OrthoDB" id="10668271at2759"/>
<dbReference type="RefSeq" id="XP_024578793.1">
    <property type="nucleotide sequence ID" value="XM_024728302.1"/>
</dbReference>
<organism evidence="1 2">
    <name type="scientific">Plasmopara halstedii</name>
    <name type="common">Downy mildew of sunflower</name>
    <dbReference type="NCBI Taxonomy" id="4781"/>
    <lineage>
        <taxon>Eukaryota</taxon>
        <taxon>Sar</taxon>
        <taxon>Stramenopiles</taxon>
        <taxon>Oomycota</taxon>
        <taxon>Peronosporomycetes</taxon>
        <taxon>Peronosporales</taxon>
        <taxon>Peronosporaceae</taxon>
        <taxon>Plasmopara</taxon>
    </lineage>
</organism>